<protein>
    <submittedName>
        <fullName evidence="2">Uncharacterized protein</fullName>
    </submittedName>
</protein>
<feature type="coiled-coil region" evidence="1">
    <location>
        <begin position="123"/>
        <end position="157"/>
    </location>
</feature>
<keyword evidence="1" id="KW-0175">Coiled coil</keyword>
<gene>
    <name evidence="2" type="ORF">U27_01574</name>
</gene>
<dbReference type="EMBL" id="DF820481">
    <property type="protein sequence ID" value="GAK61673.1"/>
    <property type="molecule type" value="Genomic_DNA"/>
</dbReference>
<evidence type="ECO:0000313" key="2">
    <source>
        <dbReference type="EMBL" id="GAK61673.1"/>
    </source>
</evidence>
<dbReference type="Proteomes" id="UP000030661">
    <property type="component" value="Unassembled WGS sequence"/>
</dbReference>
<evidence type="ECO:0000313" key="3">
    <source>
        <dbReference type="Proteomes" id="UP000030661"/>
    </source>
</evidence>
<organism evidence="2">
    <name type="scientific">Vecturithrix granuli</name>
    <dbReference type="NCBI Taxonomy" id="1499967"/>
    <lineage>
        <taxon>Bacteria</taxon>
        <taxon>Candidatus Moduliflexota</taxon>
        <taxon>Candidatus Vecturitrichia</taxon>
        <taxon>Candidatus Vecturitrichales</taxon>
        <taxon>Candidatus Vecturitrichaceae</taxon>
        <taxon>Candidatus Vecturithrix</taxon>
    </lineage>
</organism>
<sequence>METFTIHADNVNVEEIMKEIQRRVLEKKQAGIYSDEELQRITELKQDLSPKKNERYSEMNLHLRRLHHNWDVAASSTIITSHRKILGPFMVAIKKIGFRALLFFGSAFFTRQTEYNAAGVRFSSSVLEELTRLNEENRQLRKMQEELLRQIQELQQQTRPCE</sequence>
<reference evidence="2" key="1">
    <citation type="journal article" date="2015" name="PeerJ">
        <title>First genomic representation of candidate bacterial phylum KSB3 points to enhanced environmental sensing as a trigger of wastewater bulking.</title>
        <authorList>
            <person name="Sekiguchi Y."/>
            <person name="Ohashi A."/>
            <person name="Parks D.H."/>
            <person name="Yamauchi T."/>
            <person name="Tyson G.W."/>
            <person name="Hugenholtz P."/>
        </authorList>
    </citation>
    <scope>NUCLEOTIDE SEQUENCE [LARGE SCALE GENOMIC DNA]</scope>
</reference>
<name>A0A081CAR8_VECG1</name>
<accession>A0A081CAR8</accession>
<dbReference type="eggNOG" id="COG2227">
    <property type="taxonomic scope" value="Bacteria"/>
</dbReference>
<proteinExistence type="predicted"/>
<dbReference type="STRING" id="1499967.U27_01574"/>
<dbReference type="HOGENOM" id="CLU_116610_0_0_0"/>
<evidence type="ECO:0000256" key="1">
    <source>
        <dbReference type="SAM" id="Coils"/>
    </source>
</evidence>
<keyword evidence="3" id="KW-1185">Reference proteome</keyword>
<dbReference type="AlphaFoldDB" id="A0A081CAR8"/>